<dbReference type="RefSeq" id="WP_184334594.1">
    <property type="nucleotide sequence ID" value="NZ_JACHHZ010000005.1"/>
</dbReference>
<feature type="signal peptide" evidence="1">
    <location>
        <begin position="1"/>
        <end position="17"/>
    </location>
</feature>
<sequence length="183" mass="19103">MRSLIVLASFLAATAYASPDPLTVENTETLSATVVSIDQATRVVTLKADNGATETVQVAPDVRNLAQVKAGDKIVVRYYEGLAAQIRKKDDPAPTDVQAAGAAARAPEGQKPAGLVGTTVNSVAVIESVDKKANTVTFTNENGTHTVAVKKPEAQKFIAGLKKGDQVDITYTQALAVSVEPAK</sequence>
<dbReference type="AlphaFoldDB" id="A0A841HRC4"/>
<protein>
    <recommendedName>
        <fullName evidence="4">DUF5666 domain-containing protein</fullName>
    </recommendedName>
</protein>
<evidence type="ECO:0000313" key="3">
    <source>
        <dbReference type="Proteomes" id="UP000588068"/>
    </source>
</evidence>
<keyword evidence="3" id="KW-1185">Reference proteome</keyword>
<organism evidence="2 3">
    <name type="scientific">Povalibacter uvarum</name>
    <dbReference type="NCBI Taxonomy" id="732238"/>
    <lineage>
        <taxon>Bacteria</taxon>
        <taxon>Pseudomonadati</taxon>
        <taxon>Pseudomonadota</taxon>
        <taxon>Gammaproteobacteria</taxon>
        <taxon>Steroidobacterales</taxon>
        <taxon>Steroidobacteraceae</taxon>
        <taxon>Povalibacter</taxon>
    </lineage>
</organism>
<reference evidence="2 3" key="1">
    <citation type="submission" date="2020-08" db="EMBL/GenBank/DDBJ databases">
        <title>Genomic Encyclopedia of Type Strains, Phase IV (KMG-IV): sequencing the most valuable type-strain genomes for metagenomic binning, comparative biology and taxonomic classification.</title>
        <authorList>
            <person name="Goeker M."/>
        </authorList>
    </citation>
    <scope>NUCLEOTIDE SEQUENCE [LARGE SCALE GENOMIC DNA]</scope>
    <source>
        <strain evidence="2 3">DSM 26723</strain>
    </source>
</reference>
<dbReference type="EMBL" id="JACHHZ010000005">
    <property type="protein sequence ID" value="MBB6095194.1"/>
    <property type="molecule type" value="Genomic_DNA"/>
</dbReference>
<accession>A0A841HRC4</accession>
<proteinExistence type="predicted"/>
<evidence type="ECO:0000256" key="1">
    <source>
        <dbReference type="SAM" id="SignalP"/>
    </source>
</evidence>
<dbReference type="Proteomes" id="UP000588068">
    <property type="component" value="Unassembled WGS sequence"/>
</dbReference>
<keyword evidence="1" id="KW-0732">Signal</keyword>
<evidence type="ECO:0008006" key="4">
    <source>
        <dbReference type="Google" id="ProtNLM"/>
    </source>
</evidence>
<gene>
    <name evidence="2" type="ORF">HNQ60_004084</name>
</gene>
<name>A0A841HRC4_9GAMM</name>
<feature type="chain" id="PRO_5032848610" description="DUF5666 domain-containing protein" evidence="1">
    <location>
        <begin position="18"/>
        <end position="183"/>
    </location>
</feature>
<comment type="caution">
    <text evidence="2">The sequence shown here is derived from an EMBL/GenBank/DDBJ whole genome shotgun (WGS) entry which is preliminary data.</text>
</comment>
<evidence type="ECO:0000313" key="2">
    <source>
        <dbReference type="EMBL" id="MBB6095194.1"/>
    </source>
</evidence>